<sequence>MAINLSTEVKGAPSFQNTSLVNASTTVDKLEATGNATLQPKVVTASVPIGQYQVDSAPKGYSNQDNQDKSKKDKLAGETSIMGTSKDINKLINSNTVAEFGFYENTNKVIIKIKDKYTNEVIKEIPSEKSLEIFEKALELAGILVDEKR</sequence>
<accession>A0A1I0P5W9</accession>
<evidence type="ECO:0000313" key="3">
    <source>
        <dbReference type="Proteomes" id="UP000199701"/>
    </source>
</evidence>
<dbReference type="InterPro" id="IPR035924">
    <property type="entry name" value="FlaG-like_sf"/>
</dbReference>
<name>A0A1I0P5W9_9FIRM</name>
<keyword evidence="2" id="KW-0969">Cilium</keyword>
<organism evidence="2 3">
    <name type="scientific">[Clostridium] fimetarium</name>
    <dbReference type="NCBI Taxonomy" id="99656"/>
    <lineage>
        <taxon>Bacteria</taxon>
        <taxon>Bacillati</taxon>
        <taxon>Bacillota</taxon>
        <taxon>Clostridia</taxon>
        <taxon>Lachnospirales</taxon>
        <taxon>Lachnospiraceae</taxon>
    </lineage>
</organism>
<feature type="compositionally biased region" description="Basic and acidic residues" evidence="1">
    <location>
        <begin position="66"/>
        <end position="76"/>
    </location>
</feature>
<dbReference type="AlphaFoldDB" id="A0A1I0P5W9"/>
<dbReference type="RefSeq" id="WP_092451933.1">
    <property type="nucleotide sequence ID" value="NZ_FOJI01000004.1"/>
</dbReference>
<feature type="region of interest" description="Disordered" evidence="1">
    <location>
        <begin position="55"/>
        <end position="79"/>
    </location>
</feature>
<dbReference type="PANTHER" id="PTHR37166">
    <property type="entry name" value="PROTEIN FLAG"/>
    <property type="match status" value="1"/>
</dbReference>
<keyword evidence="2" id="KW-0966">Cell projection</keyword>
<keyword evidence="3" id="KW-1185">Reference proteome</keyword>
<evidence type="ECO:0000256" key="1">
    <source>
        <dbReference type="SAM" id="MobiDB-lite"/>
    </source>
</evidence>
<dbReference type="PANTHER" id="PTHR37166:SF1">
    <property type="entry name" value="PROTEIN FLAG"/>
    <property type="match status" value="1"/>
</dbReference>
<reference evidence="2 3" key="1">
    <citation type="submission" date="2016-10" db="EMBL/GenBank/DDBJ databases">
        <authorList>
            <person name="de Groot N.N."/>
        </authorList>
    </citation>
    <scope>NUCLEOTIDE SEQUENCE [LARGE SCALE GENOMIC DNA]</scope>
    <source>
        <strain evidence="2 3">DSM 9179</strain>
    </source>
</reference>
<dbReference type="STRING" id="99656.SAMN05421659_104136"/>
<gene>
    <name evidence="2" type="ORF">SAMN05421659_104136</name>
</gene>
<evidence type="ECO:0000313" key="2">
    <source>
        <dbReference type="EMBL" id="SEW08919.1"/>
    </source>
</evidence>
<proteinExistence type="predicted"/>
<protein>
    <submittedName>
        <fullName evidence="2">Flagellar protein FlaG</fullName>
    </submittedName>
</protein>
<dbReference type="SUPFAM" id="SSF160214">
    <property type="entry name" value="FlaG-like"/>
    <property type="match status" value="1"/>
</dbReference>
<dbReference type="Gene3D" id="3.30.160.170">
    <property type="entry name" value="FlaG-like"/>
    <property type="match status" value="1"/>
</dbReference>
<dbReference type="InterPro" id="IPR005186">
    <property type="entry name" value="FlaG"/>
</dbReference>
<dbReference type="OrthoDB" id="9799867at2"/>
<keyword evidence="2" id="KW-0282">Flagellum</keyword>
<dbReference type="Pfam" id="PF03646">
    <property type="entry name" value="FlaG"/>
    <property type="match status" value="1"/>
</dbReference>
<dbReference type="Proteomes" id="UP000199701">
    <property type="component" value="Unassembled WGS sequence"/>
</dbReference>
<dbReference type="EMBL" id="FOJI01000004">
    <property type="protein sequence ID" value="SEW08919.1"/>
    <property type="molecule type" value="Genomic_DNA"/>
</dbReference>